<reference evidence="2" key="1">
    <citation type="journal article" date="2023" name="Science">
        <title>Genome structures resolve the early diversification of teleost fishes.</title>
        <authorList>
            <person name="Parey E."/>
            <person name="Louis A."/>
            <person name="Montfort J."/>
            <person name="Bouchez O."/>
            <person name="Roques C."/>
            <person name="Iampietro C."/>
            <person name="Lluch J."/>
            <person name="Castinel A."/>
            <person name="Donnadieu C."/>
            <person name="Desvignes T."/>
            <person name="Floi Bucao C."/>
            <person name="Jouanno E."/>
            <person name="Wen M."/>
            <person name="Mejri S."/>
            <person name="Dirks R."/>
            <person name="Jansen H."/>
            <person name="Henkel C."/>
            <person name="Chen W.J."/>
            <person name="Zahm M."/>
            <person name="Cabau C."/>
            <person name="Klopp C."/>
            <person name="Thompson A.W."/>
            <person name="Robinson-Rechavi M."/>
            <person name="Braasch I."/>
            <person name="Lecointre G."/>
            <person name="Bobe J."/>
            <person name="Postlethwait J.H."/>
            <person name="Berthelot C."/>
            <person name="Roest Crollius H."/>
            <person name="Guiguen Y."/>
        </authorList>
    </citation>
    <scope>NUCLEOTIDE SEQUENCE</scope>
    <source>
        <strain evidence="2">WJC10195</strain>
    </source>
</reference>
<evidence type="ECO:0000256" key="1">
    <source>
        <dbReference type="SAM" id="MobiDB-lite"/>
    </source>
</evidence>
<name>A0A9Q1F0M4_SYNKA</name>
<protein>
    <submittedName>
        <fullName evidence="2">Uncharacterized protein</fullName>
    </submittedName>
</protein>
<keyword evidence="3" id="KW-1185">Reference proteome</keyword>
<gene>
    <name evidence="2" type="ORF">SKAU_G00273010</name>
</gene>
<feature type="compositionally biased region" description="Basic residues" evidence="1">
    <location>
        <begin position="46"/>
        <end position="55"/>
    </location>
</feature>
<dbReference type="EMBL" id="JAINUF010000010">
    <property type="protein sequence ID" value="KAJ8348712.1"/>
    <property type="molecule type" value="Genomic_DNA"/>
</dbReference>
<accession>A0A9Q1F0M4</accession>
<proteinExistence type="predicted"/>
<comment type="caution">
    <text evidence="2">The sequence shown here is derived from an EMBL/GenBank/DDBJ whole genome shotgun (WGS) entry which is preliminary data.</text>
</comment>
<dbReference type="Proteomes" id="UP001152622">
    <property type="component" value="Chromosome 10"/>
</dbReference>
<dbReference type="AlphaFoldDB" id="A0A9Q1F0M4"/>
<feature type="compositionally biased region" description="Basic and acidic residues" evidence="1">
    <location>
        <begin position="63"/>
        <end position="101"/>
    </location>
</feature>
<sequence>MPDIADVPRFNLVNPAPVYTCDSAACSSSTGSFWTLRTRQSDAAKPRRSPARRRGTTGQTQEEGTRGVRREEGRGEGKAEKGNRDHPVSPRSAHPESQRGE</sequence>
<feature type="compositionally biased region" description="Polar residues" evidence="1">
    <location>
        <begin position="25"/>
        <end position="38"/>
    </location>
</feature>
<evidence type="ECO:0000313" key="3">
    <source>
        <dbReference type="Proteomes" id="UP001152622"/>
    </source>
</evidence>
<evidence type="ECO:0000313" key="2">
    <source>
        <dbReference type="EMBL" id="KAJ8348712.1"/>
    </source>
</evidence>
<organism evidence="2 3">
    <name type="scientific">Synaphobranchus kaupii</name>
    <name type="common">Kaup's arrowtooth eel</name>
    <dbReference type="NCBI Taxonomy" id="118154"/>
    <lineage>
        <taxon>Eukaryota</taxon>
        <taxon>Metazoa</taxon>
        <taxon>Chordata</taxon>
        <taxon>Craniata</taxon>
        <taxon>Vertebrata</taxon>
        <taxon>Euteleostomi</taxon>
        <taxon>Actinopterygii</taxon>
        <taxon>Neopterygii</taxon>
        <taxon>Teleostei</taxon>
        <taxon>Anguilliformes</taxon>
        <taxon>Synaphobranchidae</taxon>
        <taxon>Synaphobranchus</taxon>
    </lineage>
</organism>
<feature type="region of interest" description="Disordered" evidence="1">
    <location>
        <begin position="25"/>
        <end position="101"/>
    </location>
</feature>